<dbReference type="AlphaFoldDB" id="A0A8S2TRZ4"/>
<feature type="repeat" description="TPR" evidence="3">
    <location>
        <begin position="197"/>
        <end position="230"/>
    </location>
</feature>
<name>A0A8S2TRZ4_9BILA</name>
<sequence>MLCISWYGPHGNTHAYSCSIPKLVVYRGQSMSSDDFEKLKNNRGGLLSISDFFSTSTNENIALNFAFQAFNHPSSESVLFEIQIDPSIRKTPLANIEHLSYIPTENEFLFSMGTVFRIESIERQSNGIWNVKLKLTGEEDKQLKALTHYMRKKVGLVNNLKSLGSLMMRMGKFDKGEQFYQILLNDISFNSNPIYLSIIYHDLGFCYHQKLEYKKALECYEKSLQIGQNYIDDSQVAVGYNNIGGIYQDQDDAS</sequence>
<evidence type="ECO:0000256" key="3">
    <source>
        <dbReference type="PROSITE-ProRule" id="PRU00339"/>
    </source>
</evidence>
<proteinExistence type="predicted"/>
<dbReference type="Gene3D" id="1.25.40.10">
    <property type="entry name" value="Tetratricopeptide repeat domain"/>
    <property type="match status" value="1"/>
</dbReference>
<evidence type="ECO:0000313" key="6">
    <source>
        <dbReference type="Proteomes" id="UP000682733"/>
    </source>
</evidence>
<dbReference type="SUPFAM" id="SSF48452">
    <property type="entry name" value="TPR-like"/>
    <property type="match status" value="1"/>
</dbReference>
<comment type="caution">
    <text evidence="5">The sequence shown here is derived from an EMBL/GenBank/DDBJ whole genome shotgun (WGS) entry which is preliminary data.</text>
</comment>
<dbReference type="PANTHER" id="PTHR45641">
    <property type="entry name" value="TETRATRICOPEPTIDE REPEAT PROTEIN (AFU_ORTHOLOGUE AFUA_6G03870)"/>
    <property type="match status" value="1"/>
</dbReference>
<evidence type="ECO:0000256" key="1">
    <source>
        <dbReference type="ARBA" id="ARBA00022737"/>
    </source>
</evidence>
<gene>
    <name evidence="4" type="ORF">OVA965_LOCUS36380</name>
    <name evidence="5" type="ORF">TMI583_LOCUS37392</name>
</gene>
<dbReference type="PROSITE" id="PS50005">
    <property type="entry name" value="TPR"/>
    <property type="match status" value="1"/>
</dbReference>
<keyword evidence="1" id="KW-0677">Repeat</keyword>
<evidence type="ECO:0000313" key="4">
    <source>
        <dbReference type="EMBL" id="CAF1488384.1"/>
    </source>
</evidence>
<dbReference type="InterPro" id="IPR011990">
    <property type="entry name" value="TPR-like_helical_dom_sf"/>
</dbReference>
<dbReference type="EMBL" id="CAJOBA010054806">
    <property type="protein sequence ID" value="CAF4277916.1"/>
    <property type="molecule type" value="Genomic_DNA"/>
</dbReference>
<dbReference type="EMBL" id="CAJNOK010032851">
    <property type="protein sequence ID" value="CAF1488384.1"/>
    <property type="molecule type" value="Genomic_DNA"/>
</dbReference>
<reference evidence="5" key="1">
    <citation type="submission" date="2021-02" db="EMBL/GenBank/DDBJ databases">
        <authorList>
            <person name="Nowell W R."/>
        </authorList>
    </citation>
    <scope>NUCLEOTIDE SEQUENCE</scope>
</reference>
<evidence type="ECO:0008006" key="7">
    <source>
        <dbReference type="Google" id="ProtNLM"/>
    </source>
</evidence>
<dbReference type="PROSITE" id="PS51996">
    <property type="entry name" value="TR_MART"/>
    <property type="match status" value="1"/>
</dbReference>
<dbReference type="PANTHER" id="PTHR45641:SF19">
    <property type="entry name" value="NEPHROCYSTIN-3"/>
    <property type="match status" value="1"/>
</dbReference>
<dbReference type="Proteomes" id="UP000682733">
    <property type="component" value="Unassembled WGS sequence"/>
</dbReference>
<keyword evidence="2 3" id="KW-0802">TPR repeat</keyword>
<organism evidence="5 6">
    <name type="scientific">Didymodactylos carnosus</name>
    <dbReference type="NCBI Taxonomy" id="1234261"/>
    <lineage>
        <taxon>Eukaryota</taxon>
        <taxon>Metazoa</taxon>
        <taxon>Spiralia</taxon>
        <taxon>Gnathifera</taxon>
        <taxon>Rotifera</taxon>
        <taxon>Eurotatoria</taxon>
        <taxon>Bdelloidea</taxon>
        <taxon>Philodinida</taxon>
        <taxon>Philodinidae</taxon>
        <taxon>Didymodactylos</taxon>
    </lineage>
</organism>
<evidence type="ECO:0000256" key="2">
    <source>
        <dbReference type="ARBA" id="ARBA00022803"/>
    </source>
</evidence>
<dbReference type="SMART" id="SM00028">
    <property type="entry name" value="TPR"/>
    <property type="match status" value="1"/>
</dbReference>
<dbReference type="Pfam" id="PF13424">
    <property type="entry name" value="TPR_12"/>
    <property type="match status" value="1"/>
</dbReference>
<dbReference type="Proteomes" id="UP000677228">
    <property type="component" value="Unassembled WGS sequence"/>
</dbReference>
<protein>
    <recommendedName>
        <fullName evidence="7">NAD(P)(+)--arginine ADP-ribosyltransferase</fullName>
    </recommendedName>
</protein>
<evidence type="ECO:0000313" key="5">
    <source>
        <dbReference type="EMBL" id="CAF4277916.1"/>
    </source>
</evidence>
<dbReference type="Gene3D" id="3.90.176.10">
    <property type="entry name" value="Toxin ADP-ribosyltransferase, Chain A, domain 1"/>
    <property type="match status" value="1"/>
</dbReference>
<accession>A0A8S2TRZ4</accession>
<dbReference type="InterPro" id="IPR019734">
    <property type="entry name" value="TPR_rpt"/>
</dbReference>
<dbReference type="SUPFAM" id="SSF56399">
    <property type="entry name" value="ADP-ribosylation"/>
    <property type="match status" value="1"/>
</dbReference>